<organism evidence="2 3">
    <name type="scientific">Aeromonas caviae</name>
    <name type="common">Aeromonas punctata</name>
    <dbReference type="NCBI Taxonomy" id="648"/>
    <lineage>
        <taxon>Bacteria</taxon>
        <taxon>Pseudomonadati</taxon>
        <taxon>Pseudomonadota</taxon>
        <taxon>Gammaproteobacteria</taxon>
        <taxon>Aeromonadales</taxon>
        <taxon>Aeromonadaceae</taxon>
        <taxon>Aeromonas</taxon>
    </lineage>
</organism>
<dbReference type="RefSeq" id="WP_203762939.1">
    <property type="nucleotide sequence ID" value="NZ_AP024402.1"/>
</dbReference>
<dbReference type="EMBL" id="BPOP01000087">
    <property type="protein sequence ID" value="GJB94260.1"/>
    <property type="molecule type" value="Genomic_DNA"/>
</dbReference>
<accession>A0ABD0BG97</accession>
<proteinExistence type="predicted"/>
<sequence>MTDFAKNLKALGQASEAIQKIEGQVKDSNFDWSLLFPEKKQLHLGWLIGSVITFILFCAVSIYLNTKNQSLFLAVFGACFLCAAWVGVCVHLRFESNTVSLGLAFFLVIITLISNRIITPEQGAMKIMTQISDSAKNEKSNN</sequence>
<dbReference type="Proteomes" id="UP000737420">
    <property type="component" value="Unassembled WGS sequence"/>
</dbReference>
<protein>
    <submittedName>
        <fullName evidence="2">Uncharacterized protein</fullName>
    </submittedName>
</protein>
<feature type="transmembrane region" description="Helical" evidence="1">
    <location>
        <begin position="100"/>
        <end position="118"/>
    </location>
</feature>
<evidence type="ECO:0000313" key="3">
    <source>
        <dbReference type="Proteomes" id="UP000737420"/>
    </source>
</evidence>
<evidence type="ECO:0000256" key="1">
    <source>
        <dbReference type="SAM" id="Phobius"/>
    </source>
</evidence>
<keyword evidence="1" id="KW-0812">Transmembrane</keyword>
<keyword evidence="1" id="KW-0472">Membrane</keyword>
<feature type="transmembrane region" description="Helical" evidence="1">
    <location>
        <begin position="44"/>
        <end position="64"/>
    </location>
</feature>
<gene>
    <name evidence="2" type="ORF">KAM382_43210</name>
</gene>
<comment type="caution">
    <text evidence="2">The sequence shown here is derived from an EMBL/GenBank/DDBJ whole genome shotgun (WGS) entry which is preliminary data.</text>
</comment>
<name>A0ABD0BG97_AERCA</name>
<feature type="transmembrane region" description="Helical" evidence="1">
    <location>
        <begin position="71"/>
        <end position="94"/>
    </location>
</feature>
<dbReference type="AlphaFoldDB" id="A0ABD0BG97"/>
<reference evidence="2 3" key="1">
    <citation type="submission" date="2021-07" db="EMBL/GenBank/DDBJ databases">
        <title>Draft genome sequence of carbapenem-resistant Aeromonas spp. in Japan.</title>
        <authorList>
            <person name="Maehana S."/>
            <person name="Suzuki M."/>
            <person name="Kitasato H."/>
        </authorList>
    </citation>
    <scope>NUCLEOTIDE SEQUENCE [LARGE SCALE GENOMIC DNA]</scope>
    <source>
        <strain evidence="2 3">KAM382</strain>
    </source>
</reference>
<evidence type="ECO:0000313" key="2">
    <source>
        <dbReference type="EMBL" id="GJB94260.1"/>
    </source>
</evidence>
<keyword evidence="1" id="KW-1133">Transmembrane helix</keyword>